<evidence type="ECO:0000313" key="2">
    <source>
        <dbReference type="Proteomes" id="UP000297245"/>
    </source>
</evidence>
<name>A0A4S8L515_DENBC</name>
<reference evidence="1 2" key="1">
    <citation type="journal article" date="2019" name="Nat. Ecol. Evol.">
        <title>Megaphylogeny resolves global patterns of mushroom evolution.</title>
        <authorList>
            <person name="Varga T."/>
            <person name="Krizsan K."/>
            <person name="Foldi C."/>
            <person name="Dima B."/>
            <person name="Sanchez-Garcia M."/>
            <person name="Sanchez-Ramirez S."/>
            <person name="Szollosi G.J."/>
            <person name="Szarkandi J.G."/>
            <person name="Papp V."/>
            <person name="Albert L."/>
            <person name="Andreopoulos W."/>
            <person name="Angelini C."/>
            <person name="Antonin V."/>
            <person name="Barry K.W."/>
            <person name="Bougher N.L."/>
            <person name="Buchanan P."/>
            <person name="Buyck B."/>
            <person name="Bense V."/>
            <person name="Catcheside P."/>
            <person name="Chovatia M."/>
            <person name="Cooper J."/>
            <person name="Damon W."/>
            <person name="Desjardin D."/>
            <person name="Finy P."/>
            <person name="Geml J."/>
            <person name="Haridas S."/>
            <person name="Hughes K."/>
            <person name="Justo A."/>
            <person name="Karasinski D."/>
            <person name="Kautmanova I."/>
            <person name="Kiss B."/>
            <person name="Kocsube S."/>
            <person name="Kotiranta H."/>
            <person name="LaButti K.M."/>
            <person name="Lechner B.E."/>
            <person name="Liimatainen K."/>
            <person name="Lipzen A."/>
            <person name="Lukacs Z."/>
            <person name="Mihaltcheva S."/>
            <person name="Morgado L.N."/>
            <person name="Niskanen T."/>
            <person name="Noordeloos M.E."/>
            <person name="Ohm R.A."/>
            <person name="Ortiz-Santana B."/>
            <person name="Ovrebo C."/>
            <person name="Racz N."/>
            <person name="Riley R."/>
            <person name="Savchenko A."/>
            <person name="Shiryaev A."/>
            <person name="Soop K."/>
            <person name="Spirin V."/>
            <person name="Szebenyi C."/>
            <person name="Tomsovsky M."/>
            <person name="Tulloss R.E."/>
            <person name="Uehling J."/>
            <person name="Grigoriev I.V."/>
            <person name="Vagvolgyi C."/>
            <person name="Papp T."/>
            <person name="Martin F.M."/>
            <person name="Miettinen O."/>
            <person name="Hibbett D.S."/>
            <person name="Nagy L.G."/>
        </authorList>
    </citation>
    <scope>NUCLEOTIDE SEQUENCE [LARGE SCALE GENOMIC DNA]</scope>
    <source>
        <strain evidence="1 2">CBS 962.96</strain>
    </source>
</reference>
<evidence type="ECO:0000313" key="1">
    <source>
        <dbReference type="EMBL" id="THU83684.1"/>
    </source>
</evidence>
<keyword evidence="2" id="KW-1185">Reference proteome</keyword>
<organism evidence="1 2">
    <name type="scientific">Dendrothele bispora (strain CBS 962.96)</name>
    <dbReference type="NCBI Taxonomy" id="1314807"/>
    <lineage>
        <taxon>Eukaryota</taxon>
        <taxon>Fungi</taxon>
        <taxon>Dikarya</taxon>
        <taxon>Basidiomycota</taxon>
        <taxon>Agaricomycotina</taxon>
        <taxon>Agaricomycetes</taxon>
        <taxon>Agaricomycetidae</taxon>
        <taxon>Agaricales</taxon>
        <taxon>Agaricales incertae sedis</taxon>
        <taxon>Dendrothele</taxon>
    </lineage>
</organism>
<dbReference type="AlphaFoldDB" id="A0A4S8L515"/>
<dbReference type="EMBL" id="ML179647">
    <property type="protein sequence ID" value="THU83684.1"/>
    <property type="molecule type" value="Genomic_DNA"/>
</dbReference>
<protein>
    <submittedName>
        <fullName evidence="1">Uncharacterized protein</fullName>
    </submittedName>
</protein>
<proteinExistence type="predicted"/>
<dbReference type="Proteomes" id="UP000297245">
    <property type="component" value="Unassembled WGS sequence"/>
</dbReference>
<accession>A0A4S8L515</accession>
<gene>
    <name evidence="1" type="ORF">K435DRAFT_423898</name>
</gene>
<sequence>MINLFINHPIMGVLLFKSRRLQCYSNQFSSNKGRLRSVPDESLILHNSTRARTQTLKAKGLATQSVTAQTVKKADRPAAGMSLNGCRCMSLLYSWK</sequence>